<dbReference type="EMBL" id="QGNW01001624">
    <property type="protein sequence ID" value="RVW34787.1"/>
    <property type="molecule type" value="Genomic_DNA"/>
</dbReference>
<dbReference type="Proteomes" id="UP000288805">
    <property type="component" value="Unassembled WGS sequence"/>
</dbReference>
<evidence type="ECO:0008006" key="3">
    <source>
        <dbReference type="Google" id="ProtNLM"/>
    </source>
</evidence>
<accession>A0A438DH33</accession>
<dbReference type="SUPFAM" id="SSF55455">
    <property type="entry name" value="SRF-like"/>
    <property type="match status" value="1"/>
</dbReference>
<dbReference type="Gene3D" id="3.40.1810.10">
    <property type="entry name" value="Transcription factor, MADS-box"/>
    <property type="match status" value="1"/>
</dbReference>
<name>A0A438DH33_VITVI</name>
<comment type="caution">
    <text evidence="1">The sequence shown here is derived from an EMBL/GenBank/DDBJ whole genome shotgun (WGS) entry which is preliminary data.</text>
</comment>
<evidence type="ECO:0000313" key="2">
    <source>
        <dbReference type="Proteomes" id="UP000288805"/>
    </source>
</evidence>
<proteinExistence type="predicted"/>
<dbReference type="AlphaFoldDB" id="A0A438DH33"/>
<sequence>MELSNLCGVEAAMVIFCLDDELAFWPSKPAVEQLFRRYEEIPVMERSKKMLNQENFLRERIAKIR</sequence>
<gene>
    <name evidence="1" type="ORF">CK203_104445</name>
</gene>
<dbReference type="GO" id="GO:0046983">
    <property type="term" value="F:protein dimerization activity"/>
    <property type="evidence" value="ECO:0007669"/>
    <property type="project" value="InterPro"/>
</dbReference>
<protein>
    <recommendedName>
        <fullName evidence="3">MADS-box domain-containing protein</fullName>
    </recommendedName>
</protein>
<evidence type="ECO:0000313" key="1">
    <source>
        <dbReference type="EMBL" id="RVW34787.1"/>
    </source>
</evidence>
<organism evidence="1 2">
    <name type="scientific">Vitis vinifera</name>
    <name type="common">Grape</name>
    <dbReference type="NCBI Taxonomy" id="29760"/>
    <lineage>
        <taxon>Eukaryota</taxon>
        <taxon>Viridiplantae</taxon>
        <taxon>Streptophyta</taxon>
        <taxon>Embryophyta</taxon>
        <taxon>Tracheophyta</taxon>
        <taxon>Spermatophyta</taxon>
        <taxon>Magnoliopsida</taxon>
        <taxon>eudicotyledons</taxon>
        <taxon>Gunneridae</taxon>
        <taxon>Pentapetalae</taxon>
        <taxon>rosids</taxon>
        <taxon>Vitales</taxon>
        <taxon>Vitaceae</taxon>
        <taxon>Viteae</taxon>
        <taxon>Vitis</taxon>
    </lineage>
</organism>
<dbReference type="InterPro" id="IPR036879">
    <property type="entry name" value="TF_MADSbox_sf"/>
</dbReference>
<dbReference type="GO" id="GO:0003677">
    <property type="term" value="F:DNA binding"/>
    <property type="evidence" value="ECO:0007669"/>
    <property type="project" value="InterPro"/>
</dbReference>
<reference evidence="1 2" key="1">
    <citation type="journal article" date="2018" name="PLoS Genet.">
        <title>Population sequencing reveals clonal diversity and ancestral inbreeding in the grapevine cultivar Chardonnay.</title>
        <authorList>
            <person name="Roach M.J."/>
            <person name="Johnson D.L."/>
            <person name="Bohlmann J."/>
            <person name="van Vuuren H.J."/>
            <person name="Jones S.J."/>
            <person name="Pretorius I.S."/>
            <person name="Schmidt S.A."/>
            <person name="Borneman A.R."/>
        </authorList>
    </citation>
    <scope>NUCLEOTIDE SEQUENCE [LARGE SCALE GENOMIC DNA]</scope>
    <source>
        <strain evidence="2">cv. Chardonnay</strain>
        <tissue evidence="1">Leaf</tissue>
    </source>
</reference>